<reference evidence="1" key="1">
    <citation type="submission" date="2020-11" db="EMBL/GenBank/DDBJ databases">
        <title>Adaptations for nitrogen fixation in a non-lichenized fungal sporocarp promotes dispersal by wood-feeding termites.</title>
        <authorList>
            <consortium name="DOE Joint Genome Institute"/>
            <person name="Koch R.A."/>
            <person name="Yoon G."/>
            <person name="Arayal U."/>
            <person name="Lail K."/>
            <person name="Amirebrahimi M."/>
            <person name="Labutti K."/>
            <person name="Lipzen A."/>
            <person name="Riley R."/>
            <person name="Barry K."/>
            <person name="Henrissat B."/>
            <person name="Grigoriev I.V."/>
            <person name="Herr J.R."/>
            <person name="Aime M.C."/>
        </authorList>
    </citation>
    <scope>NUCLEOTIDE SEQUENCE</scope>
    <source>
        <strain evidence="1">MCA 3950</strain>
    </source>
</reference>
<keyword evidence="2" id="KW-1185">Reference proteome</keyword>
<name>A0A9P8AT92_9AGAR</name>
<dbReference type="GeneID" id="66104064"/>
<dbReference type="RefSeq" id="XP_043040669.1">
    <property type="nucleotide sequence ID" value="XM_043181768.1"/>
</dbReference>
<evidence type="ECO:0000313" key="1">
    <source>
        <dbReference type="EMBL" id="KAG7447169.1"/>
    </source>
</evidence>
<dbReference type="Proteomes" id="UP000812287">
    <property type="component" value="Unassembled WGS sequence"/>
</dbReference>
<dbReference type="OrthoDB" id="5945798at2759"/>
<dbReference type="AlphaFoldDB" id="A0A9P8AT92"/>
<proteinExistence type="predicted"/>
<protein>
    <submittedName>
        <fullName evidence="1">Uncharacterized protein</fullName>
    </submittedName>
</protein>
<evidence type="ECO:0000313" key="2">
    <source>
        <dbReference type="Proteomes" id="UP000812287"/>
    </source>
</evidence>
<organism evidence="1 2">
    <name type="scientific">Guyanagaster necrorhizus</name>
    <dbReference type="NCBI Taxonomy" id="856835"/>
    <lineage>
        <taxon>Eukaryota</taxon>
        <taxon>Fungi</taxon>
        <taxon>Dikarya</taxon>
        <taxon>Basidiomycota</taxon>
        <taxon>Agaricomycotina</taxon>
        <taxon>Agaricomycetes</taxon>
        <taxon>Agaricomycetidae</taxon>
        <taxon>Agaricales</taxon>
        <taxon>Marasmiineae</taxon>
        <taxon>Physalacriaceae</taxon>
        <taxon>Guyanagaster</taxon>
    </lineage>
</organism>
<gene>
    <name evidence="1" type="ORF">BT62DRAFT_65037</name>
</gene>
<dbReference type="EMBL" id="MU250532">
    <property type="protein sequence ID" value="KAG7447169.1"/>
    <property type="molecule type" value="Genomic_DNA"/>
</dbReference>
<comment type="caution">
    <text evidence="1">The sequence shown here is derived from an EMBL/GenBank/DDBJ whole genome shotgun (WGS) entry which is preliminary data.</text>
</comment>
<accession>A0A9P8AT92</accession>
<sequence>MSLKSCPADAKGKICRNFRYLPFLCSFAPLEASKKAKRFSSYTRILLPTAENLLPYGIKCTCRACLNPTKSDPIHAAVFNCPCVTAPMQNSDNTRAGSASGRLNRSCGADCCEDRRGRVTRIARVL</sequence>